<keyword evidence="2" id="KW-0479">Metal-binding</keyword>
<dbReference type="SUPFAM" id="SSF57667">
    <property type="entry name" value="beta-beta-alpha zinc fingers"/>
    <property type="match status" value="7"/>
</dbReference>
<organism evidence="9 10">
    <name type="scientific">Cercopithifilaria johnstoni</name>
    <dbReference type="NCBI Taxonomy" id="2874296"/>
    <lineage>
        <taxon>Eukaryota</taxon>
        <taxon>Metazoa</taxon>
        <taxon>Ecdysozoa</taxon>
        <taxon>Nematoda</taxon>
        <taxon>Chromadorea</taxon>
        <taxon>Rhabditida</taxon>
        <taxon>Spirurina</taxon>
        <taxon>Spiruromorpha</taxon>
        <taxon>Filarioidea</taxon>
        <taxon>Onchocercidae</taxon>
        <taxon>Cercopithifilaria</taxon>
    </lineage>
</organism>
<feature type="domain" description="C2H2-type" evidence="8">
    <location>
        <begin position="404"/>
        <end position="426"/>
    </location>
</feature>
<feature type="domain" description="C2H2-type" evidence="8">
    <location>
        <begin position="376"/>
        <end position="403"/>
    </location>
</feature>
<dbReference type="PROSITE" id="PS00028">
    <property type="entry name" value="ZINC_FINGER_C2H2_1"/>
    <property type="match status" value="10"/>
</dbReference>
<dbReference type="GO" id="GO:0005634">
    <property type="term" value="C:nucleus"/>
    <property type="evidence" value="ECO:0007669"/>
    <property type="project" value="UniProtKB-SubCell"/>
</dbReference>
<dbReference type="InterPro" id="IPR036236">
    <property type="entry name" value="Znf_C2H2_sf"/>
</dbReference>
<dbReference type="AlphaFoldDB" id="A0A8J2MBK4"/>
<dbReference type="OrthoDB" id="5861075at2759"/>
<evidence type="ECO:0000313" key="10">
    <source>
        <dbReference type="Proteomes" id="UP000746747"/>
    </source>
</evidence>
<dbReference type="Gene3D" id="3.30.160.60">
    <property type="entry name" value="Classic Zinc Finger"/>
    <property type="match status" value="11"/>
</dbReference>
<keyword evidence="5" id="KW-0862">Zinc</keyword>
<evidence type="ECO:0000256" key="1">
    <source>
        <dbReference type="ARBA" id="ARBA00004123"/>
    </source>
</evidence>
<comment type="subcellular location">
    <subcellularLocation>
        <location evidence="1">Nucleus</location>
    </subcellularLocation>
</comment>
<evidence type="ECO:0000256" key="5">
    <source>
        <dbReference type="ARBA" id="ARBA00022833"/>
    </source>
</evidence>
<keyword evidence="10" id="KW-1185">Reference proteome</keyword>
<dbReference type="FunFam" id="3.30.160.60:FF:000912">
    <property type="entry name" value="Zinc finger protein 660"/>
    <property type="match status" value="3"/>
</dbReference>
<dbReference type="InterPro" id="IPR013087">
    <property type="entry name" value="Znf_C2H2_type"/>
</dbReference>
<feature type="domain" description="C2H2-type" evidence="8">
    <location>
        <begin position="348"/>
        <end position="375"/>
    </location>
</feature>
<dbReference type="EMBL" id="CAKAEH010001802">
    <property type="protein sequence ID" value="CAG9539518.1"/>
    <property type="molecule type" value="Genomic_DNA"/>
</dbReference>
<feature type="domain" description="C2H2-type" evidence="8">
    <location>
        <begin position="180"/>
        <end position="207"/>
    </location>
</feature>
<evidence type="ECO:0000256" key="3">
    <source>
        <dbReference type="ARBA" id="ARBA00022737"/>
    </source>
</evidence>
<keyword evidence="3" id="KW-0677">Repeat</keyword>
<name>A0A8J2MBK4_9BILA</name>
<dbReference type="FunFam" id="3.30.160.60:FF:000670">
    <property type="entry name" value="zinc finger protein 22"/>
    <property type="match status" value="1"/>
</dbReference>
<keyword evidence="4 7" id="KW-0863">Zinc-finger</keyword>
<evidence type="ECO:0000256" key="2">
    <source>
        <dbReference type="ARBA" id="ARBA00022723"/>
    </source>
</evidence>
<dbReference type="FunFam" id="3.30.160.60:FF:001311">
    <property type="entry name" value="Zinc finger protein 668"/>
    <property type="match status" value="1"/>
</dbReference>
<evidence type="ECO:0000256" key="4">
    <source>
        <dbReference type="ARBA" id="ARBA00022771"/>
    </source>
</evidence>
<feature type="domain" description="C2H2-type" evidence="8">
    <location>
        <begin position="320"/>
        <end position="347"/>
    </location>
</feature>
<feature type="domain" description="C2H2-type" evidence="8">
    <location>
        <begin position="236"/>
        <end position="263"/>
    </location>
</feature>
<protein>
    <recommendedName>
        <fullName evidence="8">C2H2-type domain-containing protein</fullName>
    </recommendedName>
</protein>
<dbReference type="GO" id="GO:0016020">
    <property type="term" value="C:membrane"/>
    <property type="evidence" value="ECO:0007669"/>
    <property type="project" value="InterPro"/>
</dbReference>
<dbReference type="FunFam" id="3.30.160.60:FF:001158">
    <property type="entry name" value="zinc finger protein 22"/>
    <property type="match status" value="1"/>
</dbReference>
<evidence type="ECO:0000259" key="8">
    <source>
        <dbReference type="PROSITE" id="PS50157"/>
    </source>
</evidence>
<sequence>MLFDLLVPVMNEERIRMEMQDSLGKESDKQTASPNILIQEMNAQQKLQHPVSPKKEWLKKHMMSHTGKKMCDYAECSKTCSQSSDLQNRLINPTGGKPQTHLLTTNIGKEETQSPNLLIQVSNAEQELRHPPFSKKEWLKRHKKTHAGKKPYDCSECQKSFAHPSDLKKHMNTHTKEKPHSCPNCKKNFSQSSNLKIHMRIHTGEKPYNCTECGKRFSDPSAFKEHVRIHTGEKPYNCLECGKRFPDSSSFKKHMRIHTGEKPYNCSECGKCFSDSSTFKKHMRIHSGEKPYNCSECGKCFSDPSTLREHMRIHTGEKPYNCSECGRRFSHFSTFWKHMRIHTGEKPYCCSECGKRFSDSSAFKIHVRIHTGEKPYNCSECGKRFTDSSALKKHMGIHSGEKPYSCSLCEKRFSRRDYLNRHMKSHRKGIILALTASQASPKAFSSSWLDKFHYIHYYSSNLSAPTFNRTESLEKLVEMNLTELNFNTSNFIDDFIGIDSIQRQLECCGVEGSHEWLSLYSGTFAHHKMTRYDLWWSDNWIPKRFTPSCCSETNLLCSIHLEQSLLYSL</sequence>
<dbReference type="SUPFAM" id="SSF48652">
    <property type="entry name" value="Tetraspanin"/>
    <property type="match status" value="1"/>
</dbReference>
<dbReference type="PANTHER" id="PTHR24393:SF151">
    <property type="entry name" value="C2H2-TYPE DOMAIN-CONTAINING PROTEIN"/>
    <property type="match status" value="1"/>
</dbReference>
<dbReference type="Proteomes" id="UP000746747">
    <property type="component" value="Unassembled WGS sequence"/>
</dbReference>
<comment type="caution">
    <text evidence="9">The sequence shown here is derived from an EMBL/GenBank/DDBJ whole genome shotgun (WGS) entry which is preliminary data.</text>
</comment>
<feature type="domain" description="C2H2-type" evidence="8">
    <location>
        <begin position="208"/>
        <end position="235"/>
    </location>
</feature>
<dbReference type="InterPro" id="IPR008952">
    <property type="entry name" value="Tetraspanin_EC2_sf"/>
</dbReference>
<dbReference type="PANTHER" id="PTHR24393">
    <property type="entry name" value="ZINC FINGER PROTEIN"/>
    <property type="match status" value="1"/>
</dbReference>
<keyword evidence="6" id="KW-0539">Nucleus</keyword>
<gene>
    <name evidence="9" type="ORF">CJOHNSTONI_LOCUS9112</name>
</gene>
<accession>A0A8J2MBK4</accession>
<feature type="domain" description="C2H2-type" evidence="8">
    <location>
        <begin position="264"/>
        <end position="291"/>
    </location>
</feature>
<dbReference type="FunFam" id="3.30.160.60:FF:002343">
    <property type="entry name" value="Zinc finger protein 33A"/>
    <property type="match status" value="3"/>
</dbReference>
<evidence type="ECO:0000256" key="7">
    <source>
        <dbReference type="PROSITE-ProRule" id="PRU00042"/>
    </source>
</evidence>
<feature type="domain" description="C2H2-type" evidence="8">
    <location>
        <begin position="152"/>
        <end position="179"/>
    </location>
</feature>
<proteinExistence type="predicted"/>
<dbReference type="PROSITE" id="PS50157">
    <property type="entry name" value="ZINC_FINGER_C2H2_2"/>
    <property type="match status" value="10"/>
</dbReference>
<dbReference type="Pfam" id="PF00096">
    <property type="entry name" value="zf-C2H2"/>
    <property type="match status" value="10"/>
</dbReference>
<feature type="domain" description="C2H2-type" evidence="8">
    <location>
        <begin position="292"/>
        <end position="319"/>
    </location>
</feature>
<dbReference type="GO" id="GO:0008270">
    <property type="term" value="F:zinc ion binding"/>
    <property type="evidence" value="ECO:0007669"/>
    <property type="project" value="UniProtKB-KW"/>
</dbReference>
<dbReference type="FunFam" id="3.30.160.60:FF:000736">
    <property type="entry name" value="Zinc finger protein 423"/>
    <property type="match status" value="1"/>
</dbReference>
<evidence type="ECO:0000313" key="9">
    <source>
        <dbReference type="EMBL" id="CAG9539518.1"/>
    </source>
</evidence>
<evidence type="ECO:0000256" key="6">
    <source>
        <dbReference type="ARBA" id="ARBA00023242"/>
    </source>
</evidence>
<dbReference type="Gene3D" id="1.10.1450.10">
    <property type="entry name" value="Tetraspanin"/>
    <property type="match status" value="1"/>
</dbReference>
<dbReference type="SMART" id="SM00355">
    <property type="entry name" value="ZnF_C2H2"/>
    <property type="match status" value="10"/>
</dbReference>
<reference evidence="9" key="1">
    <citation type="submission" date="2021-09" db="EMBL/GenBank/DDBJ databases">
        <authorList>
            <consortium name="Pathogen Informatics"/>
        </authorList>
    </citation>
    <scope>NUCLEOTIDE SEQUENCE</scope>
</reference>
<dbReference type="GO" id="GO:0000978">
    <property type="term" value="F:RNA polymerase II cis-regulatory region sequence-specific DNA binding"/>
    <property type="evidence" value="ECO:0007669"/>
    <property type="project" value="TreeGrafter"/>
</dbReference>
<dbReference type="GO" id="GO:0001228">
    <property type="term" value="F:DNA-binding transcription activator activity, RNA polymerase II-specific"/>
    <property type="evidence" value="ECO:0007669"/>
    <property type="project" value="TreeGrafter"/>
</dbReference>